<comment type="caution">
    <text evidence="7">The sequence shown here is derived from an EMBL/GenBank/DDBJ whole genome shotgun (WGS) entry which is preliminary data.</text>
</comment>
<evidence type="ECO:0000256" key="2">
    <source>
        <dbReference type="ARBA" id="ARBA00022723"/>
    </source>
</evidence>
<dbReference type="GO" id="GO:0008235">
    <property type="term" value="F:metalloexopeptidase activity"/>
    <property type="evidence" value="ECO:0007669"/>
    <property type="project" value="TreeGrafter"/>
</dbReference>
<keyword evidence="5" id="KW-0482">Metalloprotease</keyword>
<evidence type="ECO:0000259" key="6">
    <source>
        <dbReference type="PROSITE" id="PS50249"/>
    </source>
</evidence>
<dbReference type="AlphaFoldDB" id="A0A417YAB7"/>
<dbReference type="InterPro" id="IPR037518">
    <property type="entry name" value="MPN"/>
</dbReference>
<proteinExistence type="predicted"/>
<name>A0A417YAB7_9BACI</name>
<protein>
    <submittedName>
        <fullName evidence="7">M67 family peptidase</fullName>
    </submittedName>
</protein>
<dbReference type="PANTHER" id="PTHR34858">
    <property type="entry name" value="CYSO-CYSTEINE PEPTIDASE"/>
    <property type="match status" value="1"/>
</dbReference>
<keyword evidence="2" id="KW-0479">Metal-binding</keyword>
<dbReference type="InterPro" id="IPR028090">
    <property type="entry name" value="JAB_dom_prok"/>
</dbReference>
<dbReference type="Pfam" id="PF14464">
    <property type="entry name" value="Prok-JAB"/>
    <property type="match status" value="1"/>
</dbReference>
<dbReference type="Gene3D" id="3.40.140.10">
    <property type="entry name" value="Cytidine Deaminase, domain 2"/>
    <property type="match status" value="1"/>
</dbReference>
<dbReference type="InterPro" id="IPR051929">
    <property type="entry name" value="VirAsm_ModProt"/>
</dbReference>
<dbReference type="CDD" id="cd08070">
    <property type="entry name" value="MPN_like"/>
    <property type="match status" value="1"/>
</dbReference>
<evidence type="ECO:0000256" key="3">
    <source>
        <dbReference type="ARBA" id="ARBA00022801"/>
    </source>
</evidence>
<dbReference type="Proteomes" id="UP000285456">
    <property type="component" value="Unassembled WGS sequence"/>
</dbReference>
<evidence type="ECO:0000313" key="7">
    <source>
        <dbReference type="EMBL" id="RHW29648.1"/>
    </source>
</evidence>
<gene>
    <name evidence="7" type="ORF">D1B32_20745</name>
</gene>
<evidence type="ECO:0000256" key="1">
    <source>
        <dbReference type="ARBA" id="ARBA00022670"/>
    </source>
</evidence>
<organism evidence="7 8">
    <name type="scientific">Oceanobacillus profundus</name>
    <dbReference type="NCBI Taxonomy" id="372463"/>
    <lineage>
        <taxon>Bacteria</taxon>
        <taxon>Bacillati</taxon>
        <taxon>Bacillota</taxon>
        <taxon>Bacilli</taxon>
        <taxon>Bacillales</taxon>
        <taxon>Bacillaceae</taxon>
        <taxon>Oceanobacillus</taxon>
    </lineage>
</organism>
<keyword evidence="4" id="KW-0862">Zinc</keyword>
<dbReference type="PANTHER" id="PTHR34858:SF1">
    <property type="entry name" value="CYSO-CYSTEINE PEPTIDASE"/>
    <property type="match status" value="1"/>
</dbReference>
<dbReference type="PROSITE" id="PS50249">
    <property type="entry name" value="MPN"/>
    <property type="match status" value="1"/>
</dbReference>
<feature type="domain" description="MPN" evidence="6">
    <location>
        <begin position="74"/>
        <end position="201"/>
    </location>
</feature>
<accession>A0A417YAB7</accession>
<dbReference type="SUPFAM" id="SSF102712">
    <property type="entry name" value="JAB1/MPN domain"/>
    <property type="match status" value="1"/>
</dbReference>
<dbReference type="OrthoDB" id="9802958at2"/>
<keyword evidence="1" id="KW-0645">Protease</keyword>
<reference evidence="7 8" key="1">
    <citation type="journal article" date="2007" name="Int. J. Syst. Evol. Microbiol.">
        <title>Oceanobacillus profundus sp. nov., isolated from a deep-sea sediment core.</title>
        <authorList>
            <person name="Kim Y.G."/>
            <person name="Choi D.H."/>
            <person name="Hyun S."/>
            <person name="Cho B.C."/>
        </authorList>
    </citation>
    <scope>NUCLEOTIDE SEQUENCE [LARGE SCALE GENOMIC DNA]</scope>
    <source>
        <strain evidence="7 8">DSM 18246</strain>
    </source>
</reference>
<dbReference type="GO" id="GO:0008270">
    <property type="term" value="F:zinc ion binding"/>
    <property type="evidence" value="ECO:0007669"/>
    <property type="project" value="TreeGrafter"/>
</dbReference>
<keyword evidence="8" id="KW-1185">Reference proteome</keyword>
<dbReference type="EMBL" id="QWEH01000021">
    <property type="protein sequence ID" value="RHW29648.1"/>
    <property type="molecule type" value="Genomic_DNA"/>
</dbReference>
<dbReference type="GO" id="GO:0006508">
    <property type="term" value="P:proteolysis"/>
    <property type="evidence" value="ECO:0007669"/>
    <property type="project" value="UniProtKB-KW"/>
</dbReference>
<evidence type="ECO:0000256" key="4">
    <source>
        <dbReference type="ARBA" id="ARBA00022833"/>
    </source>
</evidence>
<evidence type="ECO:0000256" key="5">
    <source>
        <dbReference type="ARBA" id="ARBA00023049"/>
    </source>
</evidence>
<evidence type="ECO:0000313" key="8">
    <source>
        <dbReference type="Proteomes" id="UP000285456"/>
    </source>
</evidence>
<sequence>MLRIILKRINNKMIIPVFRHSQEKLLPKKFLLMKPPMMKRRNRIIKKKNPTIKKNSLPFFLSSKVRFSMEEKKIIIPQGIYNNMLKHGRSSLPFEACGLLSGNNHKINSIWQLENRLRSDRRFFVEKRTIEKTIQEIKKLSEQVLAVYHSHPTTAPVPSVYDITNHPDNKVKMVIISFKTNPPFTKCYQIEKNSYEECLFCINPSL</sequence>
<keyword evidence="3" id="KW-0378">Hydrolase</keyword>